<evidence type="ECO:0000256" key="3">
    <source>
        <dbReference type="ARBA" id="ARBA00022989"/>
    </source>
</evidence>
<dbReference type="Pfam" id="PF08516">
    <property type="entry name" value="ADAM_CR"/>
    <property type="match status" value="1"/>
</dbReference>
<dbReference type="SMART" id="SM00050">
    <property type="entry name" value="DISIN"/>
    <property type="match status" value="1"/>
</dbReference>
<feature type="region of interest" description="Disordered" evidence="8">
    <location>
        <begin position="1122"/>
        <end position="1142"/>
    </location>
</feature>
<evidence type="ECO:0000256" key="8">
    <source>
        <dbReference type="SAM" id="MobiDB-lite"/>
    </source>
</evidence>
<dbReference type="SMART" id="SM00608">
    <property type="entry name" value="ACR"/>
    <property type="match status" value="1"/>
</dbReference>
<evidence type="ECO:0000256" key="4">
    <source>
        <dbReference type="ARBA" id="ARBA00023136"/>
    </source>
</evidence>
<dbReference type="Pfam" id="PF23106">
    <property type="entry name" value="EGF_Teneurin"/>
    <property type="match status" value="1"/>
</dbReference>
<feature type="binding site" evidence="7">
    <location>
        <position position="372"/>
    </location>
    <ligand>
        <name>Zn(2+)</name>
        <dbReference type="ChEBI" id="CHEBI:29105"/>
        <note>catalytic</note>
    </ligand>
</feature>
<reference evidence="13 14" key="1">
    <citation type="submission" date="2024-01" db="EMBL/GenBank/DDBJ databases">
        <title>The genome of the rayed Mediterranean limpet Patella caerulea (Linnaeus, 1758).</title>
        <authorList>
            <person name="Anh-Thu Weber A."/>
            <person name="Halstead-Nussloch G."/>
        </authorList>
    </citation>
    <scope>NUCLEOTIDE SEQUENCE [LARGE SCALE GENOMIC DNA]</scope>
    <source>
        <strain evidence="13">AATW-2023a</strain>
        <tissue evidence="13">Whole specimen</tissue>
    </source>
</reference>
<feature type="region of interest" description="Disordered" evidence="8">
    <location>
        <begin position="1006"/>
        <end position="1027"/>
    </location>
</feature>
<feature type="chain" id="PRO_5043024936" evidence="10">
    <location>
        <begin position="23"/>
        <end position="1374"/>
    </location>
</feature>
<feature type="binding site" evidence="7">
    <location>
        <position position="378"/>
    </location>
    <ligand>
        <name>Zn(2+)</name>
        <dbReference type="ChEBI" id="CHEBI:29105"/>
        <note>catalytic</note>
    </ligand>
</feature>
<dbReference type="InterPro" id="IPR018358">
    <property type="entry name" value="Disintegrin_CS"/>
</dbReference>
<accession>A0AAN8GGB9</accession>
<keyword evidence="14" id="KW-1185">Reference proteome</keyword>
<name>A0AAN8GGB9_PATCE</name>
<feature type="compositionally biased region" description="Low complexity" evidence="8">
    <location>
        <begin position="1167"/>
        <end position="1191"/>
    </location>
</feature>
<feature type="disulfide bond" evidence="6">
    <location>
        <begin position="510"/>
        <end position="530"/>
    </location>
</feature>
<gene>
    <name evidence="13" type="ORF">SNE40_022640</name>
</gene>
<dbReference type="InterPro" id="IPR002870">
    <property type="entry name" value="Peptidase_M12B_N"/>
</dbReference>
<feature type="binding site" evidence="7">
    <location>
        <position position="368"/>
    </location>
    <ligand>
        <name>Zn(2+)</name>
        <dbReference type="ChEBI" id="CHEBI:29105"/>
        <note>catalytic</note>
    </ligand>
</feature>
<feature type="compositionally biased region" description="Basic and acidic residues" evidence="8">
    <location>
        <begin position="1336"/>
        <end position="1345"/>
    </location>
</feature>
<dbReference type="PROSITE" id="PS00022">
    <property type="entry name" value="EGF_1"/>
    <property type="match status" value="1"/>
</dbReference>
<dbReference type="InterPro" id="IPR006586">
    <property type="entry name" value="ADAM_Cys-rich"/>
</dbReference>
<keyword evidence="7" id="KW-0862">Zinc</keyword>
<dbReference type="InterPro" id="IPR036436">
    <property type="entry name" value="Disintegrin_dom_sf"/>
</dbReference>
<feature type="region of interest" description="Disordered" evidence="8">
    <location>
        <begin position="1155"/>
        <end position="1218"/>
    </location>
</feature>
<sequence>MDYNFGVYVLWMLLIQSVSLRARRIERNVENVMLREDFNKNLLKNIPRPYQTVIPEQIRRNKLTSISTQEHRIRHHGTHEHYEHVTIQIKLDGRKYKIKLERNKDLLSSGIMIKHYMAPQQQVISKTVEHCFYHGYVKRDEWSSVAVSTCNGIRGVIQMHNESFIIQPLAGDEGMQHPHVVYRATVSPEERCGNSVGQWLPFHELHVGEFIKKLKRFRAESLQGEIKDRTEPQIIKLALVLDKAVYLGLNFSHVEMTRYAIEIVNIVDLYYKDLNIQFSLTFLEYWNVADQFIVSPKLRELLEKFLIFKSKALQGIDFDMAYFITGTELEDKSIGLAIPDSLCTDRAVGVCQSPKPFQPQQTATILAHMIGHNLGIKHDEDTHWRRLYHEGGCECNDDFGCIMSEQVLGAGGYHSRQFSSCSKSDLNNTLNMNITSCLTQSKQQAQINFPQSCGNKIVERGEECDCGSEEDCLKTDPCCDPDTCLLRFWAQCRSGQCCQNCTVLPRNTMCRDKQTDCDVPEVCDGLRGECPSNNYLQDGHPCRNDTGYCLGGICPSSHEQCQHIWGPDSRGGDDQCFERFNPTGNFNGHCGKDEATGTYAKCSAEDMLCGLLHCEFGNKEPLNGPDKGFSKTTVYSNDQEYECKSVHGPTMMDMPNMGLVQDGTKCGNNKICISVRCVSTDRFPPLSCPNTNQTVICSGNGLCTKDNTCFCHEGWSGPDCTIKVNITTKVHLTTTPVSIVTSTTKTVFVIPPVQTEINDDNDIEKKDPTEKPVLAEMQGLSTMWLIIILASVIGGLIIIMSCTLFCYRRKTPTIKLSKAVSKSLMGKKGEKDDSNNSLASHYITFGPLPHRGDKLFGKKKKKRLSSGEESEIGDLPPPPIIITDPNSILPEKGILKNSFIRLSDDYRRSSDSNGGSEGKSENDSVGPYIYDEDEDLEAEEIREILGEDEYEPEQGMEYLDNLPESSSFDFMVPPPHPYNFGMPSLQPSPPPPRRFKRLDRSIRSEHQNPSFLFSRIPPPPTSPPRSRVVRLRNLNDLLRQIDRQTIDLSPSPDEPPLQISPSTCTSEDVRSSETENDRAYPSMYNTCSDYSPTSVTSTSTKDAGRPFFGNLSQYILKPNEINLSDDDGELQPPTIDIPPPMNPLNLRNIFNIGHTTVNNRDNDTPLSTQDSSSLNGTSSSKNGGEKSSGYGSEHDPERFSTDDASRSQSASPPSYSAVIRTGPNQIKLLPAGKLQQRGVFKEGGELQKLLDGLPRIDAGSYERSPIQALTSAVHTSSGTLPPPKPLAEVSGENGSMPCIDRSLEEIPQDLPAKDTPRKPSRKSKSKRPISLGVSKHSPESPESCKDQNYINQKDSASKRYSALERARAIFEGEN</sequence>
<dbReference type="PROSITE" id="PS00427">
    <property type="entry name" value="DISINTEGRIN_1"/>
    <property type="match status" value="1"/>
</dbReference>
<feature type="compositionally biased region" description="Basic and acidic residues" evidence="8">
    <location>
        <begin position="1067"/>
        <end position="1078"/>
    </location>
</feature>
<dbReference type="InterPro" id="IPR001590">
    <property type="entry name" value="Peptidase_M12B"/>
</dbReference>
<feature type="transmembrane region" description="Helical" evidence="9">
    <location>
        <begin position="783"/>
        <end position="807"/>
    </location>
</feature>
<dbReference type="Pfam" id="PF01562">
    <property type="entry name" value="Pep_M12B_propep"/>
    <property type="match status" value="1"/>
</dbReference>
<dbReference type="InterPro" id="IPR024079">
    <property type="entry name" value="MetalloPept_cat_dom_sf"/>
</dbReference>
<proteinExistence type="predicted"/>
<dbReference type="InterPro" id="IPR001762">
    <property type="entry name" value="Disintegrin_dom"/>
</dbReference>
<dbReference type="GO" id="GO:0016020">
    <property type="term" value="C:membrane"/>
    <property type="evidence" value="ECO:0007669"/>
    <property type="project" value="UniProtKB-SubCell"/>
</dbReference>
<feature type="region of interest" description="Disordered" evidence="8">
    <location>
        <begin position="853"/>
        <end position="886"/>
    </location>
</feature>
<dbReference type="Gene3D" id="2.10.25.10">
    <property type="entry name" value="Laminin"/>
    <property type="match status" value="1"/>
</dbReference>
<dbReference type="PANTHER" id="PTHR11905">
    <property type="entry name" value="ADAM A DISINTEGRIN AND METALLOPROTEASE DOMAIN"/>
    <property type="match status" value="1"/>
</dbReference>
<dbReference type="Proteomes" id="UP001347796">
    <property type="component" value="Unassembled WGS sequence"/>
</dbReference>
<evidence type="ECO:0000256" key="9">
    <source>
        <dbReference type="SAM" id="Phobius"/>
    </source>
</evidence>
<organism evidence="13 14">
    <name type="scientific">Patella caerulea</name>
    <name type="common">Rayed Mediterranean limpet</name>
    <dbReference type="NCBI Taxonomy" id="87958"/>
    <lineage>
        <taxon>Eukaryota</taxon>
        <taxon>Metazoa</taxon>
        <taxon>Spiralia</taxon>
        <taxon>Lophotrochozoa</taxon>
        <taxon>Mollusca</taxon>
        <taxon>Gastropoda</taxon>
        <taxon>Patellogastropoda</taxon>
        <taxon>Patelloidea</taxon>
        <taxon>Patellidae</taxon>
        <taxon>Patella</taxon>
    </lineage>
</organism>
<evidence type="ECO:0000259" key="11">
    <source>
        <dbReference type="PROSITE" id="PS50214"/>
    </source>
</evidence>
<dbReference type="PROSITE" id="PS50214">
    <property type="entry name" value="DISINTEGRIN_2"/>
    <property type="match status" value="1"/>
</dbReference>
<feature type="compositionally biased region" description="Basic residues" evidence="8">
    <location>
        <begin position="1318"/>
        <end position="1327"/>
    </location>
</feature>
<dbReference type="Gene3D" id="3.40.390.10">
    <property type="entry name" value="Collagenase (Catalytic Domain)"/>
    <property type="match status" value="1"/>
</dbReference>
<dbReference type="InterPro" id="IPR000742">
    <property type="entry name" value="EGF"/>
</dbReference>
<evidence type="ECO:0000256" key="10">
    <source>
        <dbReference type="SAM" id="SignalP"/>
    </source>
</evidence>
<dbReference type="EMBL" id="JAZGQO010000021">
    <property type="protein sequence ID" value="KAK6165794.1"/>
    <property type="molecule type" value="Genomic_DNA"/>
</dbReference>
<dbReference type="Gene3D" id="4.10.70.10">
    <property type="entry name" value="Disintegrin domain"/>
    <property type="match status" value="1"/>
</dbReference>
<keyword evidence="2 9" id="KW-0812">Transmembrane</keyword>
<dbReference type="GO" id="GO:0046872">
    <property type="term" value="F:metal ion binding"/>
    <property type="evidence" value="ECO:0007669"/>
    <property type="project" value="UniProtKB-KW"/>
</dbReference>
<dbReference type="PANTHER" id="PTHR11905:SF159">
    <property type="entry name" value="ADAM METALLOPROTEASE"/>
    <property type="match status" value="1"/>
</dbReference>
<evidence type="ECO:0000256" key="2">
    <source>
        <dbReference type="ARBA" id="ARBA00022692"/>
    </source>
</evidence>
<evidence type="ECO:0000256" key="5">
    <source>
        <dbReference type="ARBA" id="ARBA00023157"/>
    </source>
</evidence>
<feature type="region of interest" description="Disordered" evidence="8">
    <location>
        <begin position="905"/>
        <end position="928"/>
    </location>
</feature>
<keyword evidence="10" id="KW-0732">Signal</keyword>
<dbReference type="SUPFAM" id="SSF57552">
    <property type="entry name" value="Blood coagulation inhibitor (disintegrin)"/>
    <property type="match status" value="1"/>
</dbReference>
<evidence type="ECO:0000256" key="1">
    <source>
        <dbReference type="ARBA" id="ARBA00004479"/>
    </source>
</evidence>
<dbReference type="InterPro" id="IPR034027">
    <property type="entry name" value="Reprolysin_adamalysin"/>
</dbReference>
<evidence type="ECO:0000259" key="12">
    <source>
        <dbReference type="PROSITE" id="PS50215"/>
    </source>
</evidence>
<dbReference type="PROSITE" id="PS01186">
    <property type="entry name" value="EGF_2"/>
    <property type="match status" value="1"/>
</dbReference>
<dbReference type="CDD" id="cd04269">
    <property type="entry name" value="ZnMc_adamalysin_II_like"/>
    <property type="match status" value="1"/>
</dbReference>
<protein>
    <submittedName>
        <fullName evidence="13">Uncharacterized protein</fullName>
    </submittedName>
</protein>
<evidence type="ECO:0000256" key="7">
    <source>
        <dbReference type="PROSITE-ProRule" id="PRU00276"/>
    </source>
</evidence>
<keyword evidence="7" id="KW-0479">Metal-binding</keyword>
<evidence type="ECO:0000313" key="13">
    <source>
        <dbReference type="EMBL" id="KAK6165794.1"/>
    </source>
</evidence>
<dbReference type="GO" id="GO:0006509">
    <property type="term" value="P:membrane protein ectodomain proteolysis"/>
    <property type="evidence" value="ECO:0007669"/>
    <property type="project" value="TreeGrafter"/>
</dbReference>
<dbReference type="GO" id="GO:0004222">
    <property type="term" value="F:metalloendopeptidase activity"/>
    <property type="evidence" value="ECO:0007669"/>
    <property type="project" value="InterPro"/>
</dbReference>
<evidence type="ECO:0000256" key="6">
    <source>
        <dbReference type="PROSITE-ProRule" id="PRU00068"/>
    </source>
</evidence>
<comment type="caution">
    <text evidence="7">Lacks conserved residue(s) required for the propagation of feature annotation.</text>
</comment>
<feature type="compositionally biased region" description="Low complexity" evidence="8">
    <location>
        <begin position="1206"/>
        <end position="1217"/>
    </location>
</feature>
<feature type="domain" description="Peptidase M12B" evidence="12">
    <location>
        <begin position="233"/>
        <end position="442"/>
    </location>
</feature>
<keyword evidence="4 9" id="KW-0472">Membrane</keyword>
<comment type="caution">
    <text evidence="13">The sequence shown here is derived from an EMBL/GenBank/DDBJ whole genome shotgun (WGS) entry which is preliminary data.</text>
</comment>
<dbReference type="PROSITE" id="PS50215">
    <property type="entry name" value="ADAM_MEPRO"/>
    <property type="match status" value="1"/>
</dbReference>
<feature type="compositionally biased region" description="Basic and acidic residues" evidence="8">
    <location>
        <begin position="1192"/>
        <end position="1205"/>
    </location>
</feature>
<evidence type="ECO:0000313" key="14">
    <source>
        <dbReference type="Proteomes" id="UP001347796"/>
    </source>
</evidence>
<keyword evidence="3 9" id="KW-1133">Transmembrane helix</keyword>
<feature type="region of interest" description="Disordered" evidence="8">
    <location>
        <begin position="1046"/>
        <end position="1085"/>
    </location>
</feature>
<comment type="subcellular location">
    <subcellularLocation>
        <location evidence="1">Membrane</location>
        <topology evidence="1">Single-pass type I membrane protein</topology>
    </subcellularLocation>
</comment>
<keyword evidence="5 6" id="KW-1015">Disulfide bond</keyword>
<dbReference type="Pfam" id="PF01421">
    <property type="entry name" value="Reprolysin"/>
    <property type="match status" value="1"/>
</dbReference>
<dbReference type="FunFam" id="4.10.70.10:FF:000001">
    <property type="entry name" value="Disintegrin and metalloproteinase domain-containing protein 22"/>
    <property type="match status" value="1"/>
</dbReference>
<feature type="region of interest" description="Disordered" evidence="8">
    <location>
        <begin position="1273"/>
        <end position="1358"/>
    </location>
</feature>
<feature type="domain" description="Disintegrin" evidence="11">
    <location>
        <begin position="450"/>
        <end position="538"/>
    </location>
</feature>
<dbReference type="Pfam" id="PF00200">
    <property type="entry name" value="Disintegrin"/>
    <property type="match status" value="1"/>
</dbReference>
<feature type="signal peptide" evidence="10">
    <location>
        <begin position="1"/>
        <end position="22"/>
    </location>
</feature>
<dbReference type="SUPFAM" id="SSF55486">
    <property type="entry name" value="Metalloproteases ('zincins'), catalytic domain"/>
    <property type="match status" value="1"/>
</dbReference>